<dbReference type="Gene3D" id="3.40.50.1820">
    <property type="entry name" value="alpha/beta hydrolase"/>
    <property type="match status" value="1"/>
</dbReference>
<dbReference type="InterPro" id="IPR029058">
    <property type="entry name" value="AB_hydrolase_fold"/>
</dbReference>
<reference evidence="1" key="1">
    <citation type="submission" date="2024-06" db="EMBL/GenBank/DDBJ databases">
        <title>Biodegradation of dimethachlon by Arthrobacter sp. K5: mechanistic insights and ecological implications.</title>
        <authorList>
            <person name="Hu S."/>
            <person name="Lu P."/>
        </authorList>
    </citation>
    <scope>NUCLEOTIDE SEQUENCE</scope>
    <source>
        <strain evidence="1">K5</strain>
    </source>
</reference>
<evidence type="ECO:0000313" key="1">
    <source>
        <dbReference type="EMBL" id="XCH09788.1"/>
    </source>
</evidence>
<organism evidence="1">
    <name type="scientific">Arthrobacter sp. K5</name>
    <dbReference type="NCBI Taxonomy" id="2839623"/>
    <lineage>
        <taxon>Bacteria</taxon>
        <taxon>Bacillati</taxon>
        <taxon>Actinomycetota</taxon>
        <taxon>Actinomycetes</taxon>
        <taxon>Micrococcales</taxon>
        <taxon>Micrococcaceae</taxon>
        <taxon>Arthrobacter</taxon>
    </lineage>
</organism>
<name>A0AAU8EM71_9MICC</name>
<dbReference type="SUPFAM" id="SSF53474">
    <property type="entry name" value="alpha/beta-Hydrolases"/>
    <property type="match status" value="1"/>
</dbReference>
<proteinExistence type="predicted"/>
<accession>A0AAU8EM71</accession>
<sequence length="508" mass="51659">MAETTPDSGGQLRPAEPASNSVLSVRGGVGGISFQLEELDAGARELDALARDLASVELGVYRVWEASGSYQRDDPFSGAEALTAVWEGQRSVAAVREELERLAGGVRACQLEYSAAESANQLVMQLGLNASWLWGRQVVDFGLSGDWRPNGASTEAITGSVPLLGGTILAALLGTRPGEIDAAARMAMTSGGRASVPVILRMLLDRVKPELKPRPVRALTQGSADIDLDASPAGLLARAGEVADAGPGHIEIIQTTTGGRDAYIVIIPGTQPGNTGGPNPFDEAGVGEALGYGSEYTTAAIRAALRQAGAEAGDQVVAVGYSQGGIHAMNLSQHKAFLAEYNLRYVLTAGSPVGAITPEPGVSSLHLEHRQDWVPGSEGLPNPDTSDRVTVTLNGVVRTPAGEDAGLGPGHRLANYEAGARAVSASPDTSLVASTAALAGVVGAGGTARATRFQLVRAPKPHAPAVQPSLPGLGRGILPLGGGVSLGGFSGGGVSGGGRRGAGLPPAK</sequence>
<evidence type="ECO:0008006" key="2">
    <source>
        <dbReference type="Google" id="ProtNLM"/>
    </source>
</evidence>
<dbReference type="EMBL" id="CP159279">
    <property type="protein sequence ID" value="XCH09788.1"/>
    <property type="molecule type" value="Genomic_DNA"/>
</dbReference>
<dbReference type="RefSeq" id="WP_353710509.1">
    <property type="nucleotide sequence ID" value="NZ_CP159279.1"/>
</dbReference>
<dbReference type="AlphaFoldDB" id="A0AAU8EM71"/>
<protein>
    <recommendedName>
        <fullName evidence="2">PE-PPE domain-containing protein</fullName>
    </recommendedName>
</protein>
<gene>
    <name evidence="1" type="ORF">ABRP34_13095</name>
</gene>